<dbReference type="InterPro" id="IPR000821">
    <property type="entry name" value="Ala_racemase"/>
</dbReference>
<evidence type="ECO:0000256" key="2">
    <source>
        <dbReference type="ARBA" id="ARBA00022898"/>
    </source>
</evidence>
<keyword evidence="3" id="KW-0413">Isomerase</keyword>
<sequence length="385" mass="43433">MLDAQKRYMEVNLSAIKRNYDKIRQEVKVPVMAVVKGDAYGHGLEEVALTLQQAGAEWFGVEFLKEAIELRRAGVRGRILCFTAPICREDCEKFMEYDITPTVYNLDSAELLNKAAFGKGTLCRVHLKFDTGMGRFGFGLENLDEILVKLKNYTNLVYEGAYTHFSDAFARKSDYTLRQLSCFEKVIENLKKAGINVTLRHAASSVAAMDFPEARMDMVRVGGALFGVTMFKNKSVELEKASCVKVRIFEIRHLVRGSYIGYGRTYRAPKDMLVGIIPVGYYEGLKVQRRNYTYSVSGLIKNIYHDVKDFFRPQPVVFINGRPLKVLGRIGMQLTAVDLTGVKAKVGDEVTVNIDPIYYKGAEKIYIVEEEGKSVGRLEENGFLA</sequence>
<evidence type="ECO:0000256" key="4">
    <source>
        <dbReference type="PIRSR" id="PIRSR600821-50"/>
    </source>
</evidence>
<dbReference type="CDD" id="cd00430">
    <property type="entry name" value="PLPDE_III_AR"/>
    <property type="match status" value="1"/>
</dbReference>
<dbReference type="AlphaFoldDB" id="A0A1M7FLA3"/>
<keyword evidence="8" id="KW-1185">Reference proteome</keyword>
<dbReference type="SUPFAM" id="SSF50621">
    <property type="entry name" value="Alanine racemase C-terminal domain-like"/>
    <property type="match status" value="1"/>
</dbReference>
<organism evidence="7 8">
    <name type="scientific">Caldanaerovirga acetigignens</name>
    <dbReference type="NCBI Taxonomy" id="447595"/>
    <lineage>
        <taxon>Bacteria</taxon>
        <taxon>Bacillati</taxon>
        <taxon>Bacillota</taxon>
        <taxon>Clostridia</taxon>
        <taxon>Thermosediminibacterales</taxon>
        <taxon>Thermosediminibacteraceae</taxon>
        <taxon>Caldanaerovirga</taxon>
    </lineage>
</organism>
<name>A0A1M7FLA3_9FIRM</name>
<comment type="cofactor">
    <cofactor evidence="1 4">
        <name>pyridoxal 5'-phosphate</name>
        <dbReference type="ChEBI" id="CHEBI:597326"/>
    </cofactor>
</comment>
<dbReference type="FunFam" id="3.20.20.10:FF:000002">
    <property type="entry name" value="Alanine racemase"/>
    <property type="match status" value="1"/>
</dbReference>
<dbReference type="Gene3D" id="2.40.37.10">
    <property type="entry name" value="Lyase, Ornithine Decarboxylase, Chain A, domain 1"/>
    <property type="match status" value="1"/>
</dbReference>
<feature type="binding site" evidence="5">
    <location>
        <position position="332"/>
    </location>
    <ligand>
        <name>substrate</name>
    </ligand>
</feature>
<reference evidence="8" key="1">
    <citation type="submission" date="2016-11" db="EMBL/GenBank/DDBJ databases">
        <authorList>
            <person name="Varghese N."/>
            <person name="Submissions S."/>
        </authorList>
    </citation>
    <scope>NUCLEOTIDE SEQUENCE [LARGE SCALE GENOMIC DNA]</scope>
    <source>
        <strain evidence="8">DSM 18802</strain>
    </source>
</reference>
<dbReference type="PANTHER" id="PTHR30511">
    <property type="entry name" value="ALANINE RACEMASE"/>
    <property type="match status" value="1"/>
</dbReference>
<dbReference type="InterPro" id="IPR011079">
    <property type="entry name" value="Ala_racemase_C"/>
</dbReference>
<dbReference type="NCBIfam" id="TIGR00492">
    <property type="entry name" value="alr"/>
    <property type="match status" value="1"/>
</dbReference>
<dbReference type="InterPro" id="IPR009006">
    <property type="entry name" value="Ala_racemase/Decarboxylase_C"/>
</dbReference>
<dbReference type="Gene3D" id="3.20.20.10">
    <property type="entry name" value="Alanine racemase"/>
    <property type="match status" value="1"/>
</dbReference>
<dbReference type="PANTHER" id="PTHR30511:SF0">
    <property type="entry name" value="ALANINE RACEMASE, CATABOLIC-RELATED"/>
    <property type="match status" value="1"/>
</dbReference>
<dbReference type="EMBL" id="FRCR01000001">
    <property type="protein sequence ID" value="SHM04469.1"/>
    <property type="molecule type" value="Genomic_DNA"/>
</dbReference>
<dbReference type="InterPro" id="IPR029066">
    <property type="entry name" value="PLP-binding_barrel"/>
</dbReference>
<dbReference type="Pfam" id="PF00842">
    <property type="entry name" value="Ala_racemase_C"/>
    <property type="match status" value="1"/>
</dbReference>
<dbReference type="RefSeq" id="WP_244269688.1">
    <property type="nucleotide sequence ID" value="NZ_FRCR01000001.1"/>
</dbReference>
<keyword evidence="2 4" id="KW-0663">Pyridoxal phosphate</keyword>
<feature type="domain" description="Alanine racemase C-terminal" evidence="6">
    <location>
        <begin position="241"/>
        <end position="367"/>
    </location>
</feature>
<dbReference type="SUPFAM" id="SSF51419">
    <property type="entry name" value="PLP-binding barrel"/>
    <property type="match status" value="1"/>
</dbReference>
<feature type="binding site" evidence="5">
    <location>
        <position position="135"/>
    </location>
    <ligand>
        <name>substrate</name>
    </ligand>
</feature>
<dbReference type="PRINTS" id="PR00992">
    <property type="entry name" value="ALARACEMASE"/>
</dbReference>
<proteinExistence type="predicted"/>
<dbReference type="Pfam" id="PF01168">
    <property type="entry name" value="Ala_racemase_N"/>
    <property type="match status" value="1"/>
</dbReference>
<dbReference type="InterPro" id="IPR020622">
    <property type="entry name" value="Ala_racemase_pyridoxalP-BS"/>
</dbReference>
<dbReference type="GO" id="GO:0005829">
    <property type="term" value="C:cytosol"/>
    <property type="evidence" value="ECO:0007669"/>
    <property type="project" value="TreeGrafter"/>
</dbReference>
<accession>A0A1M7FLA3</accession>
<dbReference type="GO" id="GO:0008784">
    <property type="term" value="F:alanine racemase activity"/>
    <property type="evidence" value="ECO:0007669"/>
    <property type="project" value="InterPro"/>
</dbReference>
<dbReference type="GO" id="GO:0030170">
    <property type="term" value="F:pyridoxal phosphate binding"/>
    <property type="evidence" value="ECO:0007669"/>
    <property type="project" value="TreeGrafter"/>
</dbReference>
<dbReference type="InterPro" id="IPR001608">
    <property type="entry name" value="Ala_racemase_N"/>
</dbReference>
<dbReference type="PROSITE" id="PS00395">
    <property type="entry name" value="ALANINE_RACEMASE"/>
    <property type="match status" value="1"/>
</dbReference>
<evidence type="ECO:0000256" key="3">
    <source>
        <dbReference type="ARBA" id="ARBA00023235"/>
    </source>
</evidence>
<dbReference type="Proteomes" id="UP000184375">
    <property type="component" value="Unassembled WGS sequence"/>
</dbReference>
<evidence type="ECO:0000256" key="1">
    <source>
        <dbReference type="ARBA" id="ARBA00001933"/>
    </source>
</evidence>
<gene>
    <name evidence="7" type="ORF">SAMN05660826_00053</name>
</gene>
<dbReference type="SMART" id="SM01005">
    <property type="entry name" value="Ala_racemase_C"/>
    <property type="match status" value="1"/>
</dbReference>
<evidence type="ECO:0000256" key="5">
    <source>
        <dbReference type="PIRSR" id="PIRSR600821-52"/>
    </source>
</evidence>
<protein>
    <submittedName>
        <fullName evidence="7">Alanine racemase</fullName>
    </submittedName>
</protein>
<evidence type="ECO:0000259" key="6">
    <source>
        <dbReference type="SMART" id="SM01005"/>
    </source>
</evidence>
<evidence type="ECO:0000313" key="7">
    <source>
        <dbReference type="EMBL" id="SHM04469.1"/>
    </source>
</evidence>
<dbReference type="STRING" id="447595.SAMN05660826_00053"/>
<evidence type="ECO:0000313" key="8">
    <source>
        <dbReference type="Proteomes" id="UP000184375"/>
    </source>
</evidence>
<dbReference type="GO" id="GO:0006522">
    <property type="term" value="P:alanine metabolic process"/>
    <property type="evidence" value="ECO:0007669"/>
    <property type="project" value="InterPro"/>
</dbReference>
<feature type="modified residue" description="N6-(pyridoxal phosphate)lysine" evidence="4">
    <location>
        <position position="36"/>
    </location>
</feature>